<sequence length="546" mass="63476">MKRFLILYILTCAFLLTGCDFIQTSPESRELSKALKQFEESNNQFHYLLDVSVKGTVRGGTFNGYAKQEYYYQKEPFYVQVSHYGYTVTEYEENGQFYFARLDQSIYGPREAVEIMKIDEPSLVDLDTTTGYVIKDIKVEKADENHYVLTGLFPNFFSERDYEMLVDTLKEIDISKSYLDEKYAVFEFKFTENAVNMSVGFTFNTDDYRMQIEISSDIIAEAFTPYNFKDTNRYFVLPDPKDIISIEPNEVFYYAAARTSHTVHYQIPLERGTYTLLTNRLINEKPTVVLKDSKGVVRNRFHKGDTVMDTIFYFDVVEAGIHDLYIDYPYSSSGHQLEFVKVDSDRFPDENLSLVLNENTEVKVDFESNADFFKVSTDLEELYYVRYSSSSWTNLIENTYNLGFFLKQEVYQTSFILSKDSDPVYIFSDSNGLITLRFELFPIKQSVVRSLDVLNTLTDTYHEDPFYGYNNVPVQYIKVVIDSDGLYKFGTDHNDVYIKIGNLTTLEGNLIAKITGYETYELQKGTYILEVDGRANSIFKLNYTKI</sequence>
<evidence type="ECO:0008006" key="4">
    <source>
        <dbReference type="Google" id="ProtNLM"/>
    </source>
</evidence>
<gene>
    <name evidence="2" type="ORF">N7603_04725</name>
</gene>
<keyword evidence="1" id="KW-0732">Signal</keyword>
<dbReference type="RefSeq" id="WP_262096216.1">
    <property type="nucleotide sequence ID" value="NZ_JAOEGN010000007.1"/>
</dbReference>
<dbReference type="EMBL" id="JAOEGN010000007">
    <property type="protein sequence ID" value="MCU0104956.1"/>
    <property type="molecule type" value="Genomic_DNA"/>
</dbReference>
<keyword evidence="3" id="KW-1185">Reference proteome</keyword>
<accession>A0ABT2PWZ1</accession>
<feature type="signal peptide" evidence="1">
    <location>
        <begin position="1"/>
        <end position="22"/>
    </location>
</feature>
<dbReference type="Proteomes" id="UP001209076">
    <property type="component" value="Unassembled WGS sequence"/>
</dbReference>
<evidence type="ECO:0000313" key="3">
    <source>
        <dbReference type="Proteomes" id="UP001209076"/>
    </source>
</evidence>
<reference evidence="3" key="1">
    <citation type="submission" date="2023-07" db="EMBL/GenBank/DDBJ databases">
        <title>Novel Mycoplasma species identified in domestic and wild animals.</title>
        <authorList>
            <person name="Volokhov D.V."/>
            <person name="Furtak V.A."/>
            <person name="Zagorodnyaya T.A."/>
        </authorList>
    </citation>
    <scope>NUCLEOTIDE SEQUENCE [LARGE SCALE GENOMIC DNA]</scope>
    <source>
        <strain evidence="3">92-19</strain>
    </source>
</reference>
<evidence type="ECO:0000313" key="2">
    <source>
        <dbReference type="EMBL" id="MCU0104956.1"/>
    </source>
</evidence>
<protein>
    <recommendedName>
        <fullName evidence="4">Lipoprotein</fullName>
    </recommendedName>
</protein>
<organism evidence="2 3">
    <name type="scientific">Paracholeplasma vituli</name>
    <dbReference type="NCBI Taxonomy" id="69473"/>
    <lineage>
        <taxon>Bacteria</taxon>
        <taxon>Bacillati</taxon>
        <taxon>Mycoplasmatota</taxon>
        <taxon>Mollicutes</taxon>
        <taxon>Acholeplasmatales</taxon>
        <taxon>Acholeplasmataceae</taxon>
        <taxon>Paracholeplasma</taxon>
    </lineage>
</organism>
<name>A0ABT2PWZ1_9MOLU</name>
<feature type="chain" id="PRO_5047018774" description="Lipoprotein" evidence="1">
    <location>
        <begin position="23"/>
        <end position="546"/>
    </location>
</feature>
<dbReference type="PROSITE" id="PS51257">
    <property type="entry name" value="PROKAR_LIPOPROTEIN"/>
    <property type="match status" value="1"/>
</dbReference>
<comment type="caution">
    <text evidence="2">The sequence shown here is derived from an EMBL/GenBank/DDBJ whole genome shotgun (WGS) entry which is preliminary data.</text>
</comment>
<evidence type="ECO:0000256" key="1">
    <source>
        <dbReference type="SAM" id="SignalP"/>
    </source>
</evidence>
<proteinExistence type="predicted"/>